<sequence>MAQKVSEQHLKPWVDFFGLCLQEADGEGVPVRWPGEREMDGEFLIAREGRIDLESAGHTHQAAMTVEVWDAEPPADLPGEWDAEAEAELFSLSGRLRVWAVTYGPDEESVELGRAGVRWRVRVRCAGRTRVAELAPLEEVEEVEGVEQYVVQMWPCA</sequence>
<gene>
    <name evidence="1" type="ORF">ACFPRH_20065</name>
</gene>
<name>A0ABW0AMT4_9ACTN</name>
<evidence type="ECO:0000313" key="2">
    <source>
        <dbReference type="Proteomes" id="UP001596160"/>
    </source>
</evidence>
<evidence type="ECO:0000313" key="1">
    <source>
        <dbReference type="EMBL" id="MFC5154033.1"/>
    </source>
</evidence>
<dbReference type="EMBL" id="JBHSKP010000013">
    <property type="protein sequence ID" value="MFC5154033.1"/>
    <property type="molecule type" value="Genomic_DNA"/>
</dbReference>
<comment type="caution">
    <text evidence="1">The sequence shown here is derived from an EMBL/GenBank/DDBJ whole genome shotgun (WGS) entry which is preliminary data.</text>
</comment>
<organism evidence="1 2">
    <name type="scientific">Streptomyces amakusaensis</name>
    <dbReference type="NCBI Taxonomy" id="67271"/>
    <lineage>
        <taxon>Bacteria</taxon>
        <taxon>Bacillati</taxon>
        <taxon>Actinomycetota</taxon>
        <taxon>Actinomycetes</taxon>
        <taxon>Kitasatosporales</taxon>
        <taxon>Streptomycetaceae</taxon>
        <taxon>Streptomyces</taxon>
    </lineage>
</organism>
<proteinExistence type="predicted"/>
<reference evidence="2" key="1">
    <citation type="journal article" date="2019" name="Int. J. Syst. Evol. Microbiol.">
        <title>The Global Catalogue of Microorganisms (GCM) 10K type strain sequencing project: providing services to taxonomists for standard genome sequencing and annotation.</title>
        <authorList>
            <consortium name="The Broad Institute Genomics Platform"/>
            <consortium name="The Broad Institute Genome Sequencing Center for Infectious Disease"/>
            <person name="Wu L."/>
            <person name="Ma J."/>
        </authorList>
    </citation>
    <scope>NUCLEOTIDE SEQUENCE [LARGE SCALE GENOMIC DNA]</scope>
    <source>
        <strain evidence="2">PCU 266</strain>
    </source>
</reference>
<dbReference type="Proteomes" id="UP001596160">
    <property type="component" value="Unassembled WGS sequence"/>
</dbReference>
<accession>A0ABW0AMT4</accession>
<dbReference type="RefSeq" id="WP_344480433.1">
    <property type="nucleotide sequence ID" value="NZ_BAAASB010000014.1"/>
</dbReference>
<protein>
    <submittedName>
        <fullName evidence="1">Uncharacterized protein</fullName>
    </submittedName>
</protein>
<keyword evidence="2" id="KW-1185">Reference proteome</keyword>